<dbReference type="GeneID" id="83703492"/>
<feature type="domain" description="Zinc finger DksA/TraR C4-type" evidence="8">
    <location>
        <begin position="96"/>
        <end position="131"/>
    </location>
</feature>
<feature type="domain" description="DnaK suppressor protein DksA N-terminal" evidence="9">
    <location>
        <begin position="23"/>
        <end position="93"/>
    </location>
</feature>
<evidence type="ECO:0000256" key="7">
    <source>
        <dbReference type="SAM" id="MobiDB-lite"/>
    </source>
</evidence>
<dbReference type="InterPro" id="IPR012784">
    <property type="entry name" value="DksA_RNA_pol-bd"/>
</dbReference>
<dbReference type="Pfam" id="PF21157">
    <property type="entry name" value="DksA_N"/>
    <property type="match status" value="1"/>
</dbReference>
<organism evidence="10 11">
    <name type="scientific">Commensalibacter melissae</name>
    <dbReference type="NCBI Taxonomy" id="2070537"/>
    <lineage>
        <taxon>Bacteria</taxon>
        <taxon>Pseudomonadati</taxon>
        <taxon>Pseudomonadota</taxon>
        <taxon>Alphaproteobacteria</taxon>
        <taxon>Acetobacterales</taxon>
        <taxon>Acetobacteraceae</taxon>
    </lineage>
</organism>
<dbReference type="InterPro" id="IPR000962">
    <property type="entry name" value="Znf_DskA_TraR"/>
</dbReference>
<comment type="function">
    <text evidence="5">Transcription factor that acts by binding directly to the RNA polymerase (RNAP). Required for negative regulation of rRNA expression and positive regulation of several amino acid biosynthesis promoters.</text>
</comment>
<reference evidence="10 11" key="1">
    <citation type="submission" date="2018-05" db="EMBL/GenBank/DDBJ databases">
        <title>Reference genomes for bee gut microbiota database.</title>
        <authorList>
            <person name="Ellegaard K.M."/>
        </authorList>
    </citation>
    <scope>NUCLEOTIDE SEQUENCE [LARGE SCALE GENOMIC DNA]</scope>
    <source>
        <strain evidence="10 11">ESL0284</strain>
    </source>
</reference>
<evidence type="ECO:0000313" key="10">
    <source>
        <dbReference type="EMBL" id="PXZ02024.1"/>
    </source>
</evidence>
<dbReference type="PROSITE" id="PS51128">
    <property type="entry name" value="ZF_DKSA_2"/>
    <property type="match status" value="1"/>
</dbReference>
<dbReference type="Proteomes" id="UP000247565">
    <property type="component" value="Unassembled WGS sequence"/>
</dbReference>
<dbReference type="InterPro" id="IPR020458">
    <property type="entry name" value="Znf_DskA_TraR_CS"/>
</dbReference>
<keyword evidence="2 5" id="KW-0479">Metal-binding</keyword>
<dbReference type="SUPFAM" id="SSF109635">
    <property type="entry name" value="DnaK suppressor protein DksA, alpha-hairpin domain"/>
    <property type="match status" value="1"/>
</dbReference>
<dbReference type="PANTHER" id="PTHR33823">
    <property type="entry name" value="RNA POLYMERASE-BINDING TRANSCRIPTION FACTOR DKSA-RELATED"/>
    <property type="match status" value="1"/>
</dbReference>
<dbReference type="InterPro" id="IPR037187">
    <property type="entry name" value="DnaK_N"/>
</dbReference>
<evidence type="ECO:0000256" key="1">
    <source>
        <dbReference type="ARBA" id="ARBA00022490"/>
    </source>
</evidence>
<feature type="compositionally biased region" description="Basic and acidic residues" evidence="7">
    <location>
        <begin position="126"/>
        <end position="143"/>
    </location>
</feature>
<keyword evidence="3 5" id="KW-0863">Zinc-finger</keyword>
<dbReference type="GO" id="GO:0008270">
    <property type="term" value="F:zinc ion binding"/>
    <property type="evidence" value="ECO:0007669"/>
    <property type="project" value="UniProtKB-UniRule"/>
</dbReference>
<dbReference type="PANTHER" id="PTHR33823:SF2">
    <property type="entry name" value="RNA POLYMERASE-BINDING TRANSCRIPTION FACTOR DKSA"/>
    <property type="match status" value="1"/>
</dbReference>
<keyword evidence="1 5" id="KW-0963">Cytoplasm</keyword>
<dbReference type="HAMAP" id="MF_00926">
    <property type="entry name" value="DksA"/>
    <property type="match status" value="1"/>
</dbReference>
<comment type="subcellular location">
    <subcellularLocation>
        <location evidence="5">Cytoplasm</location>
    </subcellularLocation>
</comment>
<protein>
    <recommendedName>
        <fullName evidence="5">RNA polymerase-binding transcription factor DksA</fullName>
    </recommendedName>
</protein>
<comment type="similarity">
    <text evidence="5">Belongs to the DksA family.</text>
</comment>
<sequence length="143" mass="16745">MNTLPLDKNYRPSEDEEFMNPRQLAYFKKKLEDWRDSLLQNSTEALNHLSEDKNVDIDLNDRASSETDRAIELRTHDRARKLLAKINNALQKIEDGSYGYCEVTGEPISLKRLEARPIATLSIEAQEQHERKERVYRDDQPID</sequence>
<evidence type="ECO:0000256" key="3">
    <source>
        <dbReference type="ARBA" id="ARBA00022771"/>
    </source>
</evidence>
<evidence type="ECO:0000256" key="2">
    <source>
        <dbReference type="ARBA" id="ARBA00022723"/>
    </source>
</evidence>
<comment type="caution">
    <text evidence="10">The sequence shown here is derived from an EMBL/GenBank/DDBJ whole genome shotgun (WGS) entry which is preliminary data.</text>
</comment>
<evidence type="ECO:0000256" key="5">
    <source>
        <dbReference type="HAMAP-Rule" id="MF_00926"/>
    </source>
</evidence>
<dbReference type="EMBL" id="QGLT01000001">
    <property type="protein sequence ID" value="PXZ02024.1"/>
    <property type="molecule type" value="Genomic_DNA"/>
</dbReference>
<keyword evidence="4 5" id="KW-0862">Zinc</keyword>
<dbReference type="InterPro" id="IPR048489">
    <property type="entry name" value="DksA_N"/>
</dbReference>
<evidence type="ECO:0000256" key="6">
    <source>
        <dbReference type="PROSITE-ProRule" id="PRU00510"/>
    </source>
</evidence>
<dbReference type="RefSeq" id="WP_110438542.1">
    <property type="nucleotide sequence ID" value="NZ_CP033087.1"/>
</dbReference>
<feature type="region of interest" description="Disordered" evidence="7">
    <location>
        <begin position="124"/>
        <end position="143"/>
    </location>
</feature>
<dbReference type="OrthoDB" id="9803742at2"/>
<dbReference type="GO" id="GO:0005737">
    <property type="term" value="C:cytoplasm"/>
    <property type="evidence" value="ECO:0007669"/>
    <property type="project" value="UniProtKB-SubCell"/>
</dbReference>
<dbReference type="AlphaFoldDB" id="A0A318N7Y8"/>
<dbReference type="Pfam" id="PF01258">
    <property type="entry name" value="zf-dskA_traR"/>
    <property type="match status" value="1"/>
</dbReference>
<proteinExistence type="inferred from homology"/>
<dbReference type="SUPFAM" id="SSF57716">
    <property type="entry name" value="Glucocorticoid receptor-like (DNA-binding domain)"/>
    <property type="match status" value="1"/>
</dbReference>
<accession>A0A318N7Y8</accession>
<feature type="zinc finger region" description="dksA C4-type" evidence="6">
    <location>
        <begin position="101"/>
        <end position="125"/>
    </location>
</feature>
<comment type="subunit">
    <text evidence="5">Interacts directly with the RNA polymerase.</text>
</comment>
<evidence type="ECO:0000256" key="4">
    <source>
        <dbReference type="ARBA" id="ARBA00022833"/>
    </source>
</evidence>
<dbReference type="GO" id="GO:0010468">
    <property type="term" value="P:regulation of gene expression"/>
    <property type="evidence" value="ECO:0007669"/>
    <property type="project" value="UniProtKB-UniRule"/>
</dbReference>
<evidence type="ECO:0000313" key="11">
    <source>
        <dbReference type="Proteomes" id="UP000247565"/>
    </source>
</evidence>
<keyword evidence="11" id="KW-1185">Reference proteome</keyword>
<evidence type="ECO:0000259" key="8">
    <source>
        <dbReference type="Pfam" id="PF01258"/>
    </source>
</evidence>
<dbReference type="PROSITE" id="PS01102">
    <property type="entry name" value="ZF_DKSA_1"/>
    <property type="match status" value="1"/>
</dbReference>
<evidence type="ECO:0000259" key="9">
    <source>
        <dbReference type="Pfam" id="PF21157"/>
    </source>
</evidence>
<gene>
    <name evidence="5 10" type="primary">dksA</name>
    <name evidence="10" type="ORF">DK869_03250</name>
</gene>
<dbReference type="NCBIfam" id="TIGR02420">
    <property type="entry name" value="dksA"/>
    <property type="match status" value="1"/>
</dbReference>
<comment type="caution">
    <text evidence="5">Lacks conserved residue(s) required for the propagation of feature annotation.</text>
</comment>
<name>A0A318N7Y8_9PROT</name>
<dbReference type="Gene3D" id="1.20.120.910">
    <property type="entry name" value="DksA, coiled-coil domain"/>
    <property type="match status" value="1"/>
</dbReference>